<dbReference type="InterPro" id="IPR002900">
    <property type="entry name" value="DUF38/FTH_CAE_spp"/>
</dbReference>
<evidence type="ECO:0000313" key="2">
    <source>
        <dbReference type="Proteomes" id="UP000095282"/>
    </source>
</evidence>
<evidence type="ECO:0000259" key="1">
    <source>
        <dbReference type="PROSITE" id="PS50181"/>
    </source>
</evidence>
<reference evidence="3" key="1">
    <citation type="submission" date="2016-11" db="UniProtKB">
        <authorList>
            <consortium name="WormBaseParasite"/>
        </authorList>
    </citation>
    <scope>IDENTIFICATION</scope>
</reference>
<feature type="domain" description="F-box" evidence="1">
    <location>
        <begin position="1"/>
        <end position="50"/>
    </location>
</feature>
<sequence>MPSLSDMPEVVMQKILEKINLQSLINLRKVSHGFRDYIDLKSPEIKLKNVNITLDAGKLHFNMESLSDVFRIQYCKEGKECIIKLNENEKKMTFDYLKSFFTDFQAILKHQKSIMTEFNLYINKAADSETIERFMKNLQKTLEKTHLKVKYLEISVTEYCHFMSVLPFFDVKSLEEIQLYNTKYDRRTADLQDIARLEQWKQAKEVFIRNWTISSNIRDFAHFSKINVKFEVVTAEGMHLLKESFAWNTDAFQTVRTSIKFSVRQSNRPDYN</sequence>
<dbReference type="Proteomes" id="UP000095282">
    <property type="component" value="Unplaced"/>
</dbReference>
<name>A0A1I7UWK3_9PELO</name>
<dbReference type="AlphaFoldDB" id="A0A1I7UWK3"/>
<dbReference type="PANTHER" id="PTHR23014">
    <property type="entry name" value="F-BOX A PROTEIN"/>
    <property type="match status" value="1"/>
</dbReference>
<keyword evidence="2" id="KW-1185">Reference proteome</keyword>
<dbReference type="eggNOG" id="ENOG502TI79">
    <property type="taxonomic scope" value="Eukaryota"/>
</dbReference>
<organism evidence="2 3">
    <name type="scientific">Caenorhabditis tropicalis</name>
    <dbReference type="NCBI Taxonomy" id="1561998"/>
    <lineage>
        <taxon>Eukaryota</taxon>
        <taxon>Metazoa</taxon>
        <taxon>Ecdysozoa</taxon>
        <taxon>Nematoda</taxon>
        <taxon>Chromadorea</taxon>
        <taxon>Rhabditida</taxon>
        <taxon>Rhabditina</taxon>
        <taxon>Rhabditomorpha</taxon>
        <taxon>Rhabditoidea</taxon>
        <taxon>Rhabditidae</taxon>
        <taxon>Peloderinae</taxon>
        <taxon>Caenorhabditis</taxon>
    </lineage>
</organism>
<accession>A0A1I7UWK3</accession>
<protein>
    <submittedName>
        <fullName evidence="3">F-box domain-containing protein</fullName>
    </submittedName>
</protein>
<dbReference type="InterPro" id="IPR001810">
    <property type="entry name" value="F-box_dom"/>
</dbReference>
<dbReference type="PROSITE" id="PS50181">
    <property type="entry name" value="FBOX"/>
    <property type="match status" value="1"/>
</dbReference>
<dbReference type="PANTHER" id="PTHR23014:SF1">
    <property type="entry name" value="DUF38 DOMAIN-CONTAINING PROTEIN-RELATED"/>
    <property type="match status" value="1"/>
</dbReference>
<dbReference type="Pfam" id="PF01827">
    <property type="entry name" value="FTH"/>
    <property type="match status" value="1"/>
</dbReference>
<proteinExistence type="predicted"/>
<dbReference type="WBParaSite" id="Csp11.Scaffold630.g20065.t1">
    <property type="protein sequence ID" value="Csp11.Scaffold630.g20065.t1"/>
    <property type="gene ID" value="Csp11.Scaffold630.g20065"/>
</dbReference>
<dbReference type="Pfam" id="PF00646">
    <property type="entry name" value="F-box"/>
    <property type="match status" value="1"/>
</dbReference>
<evidence type="ECO:0000313" key="3">
    <source>
        <dbReference type="WBParaSite" id="Csp11.Scaffold630.g20065.t1"/>
    </source>
</evidence>
<dbReference type="SMART" id="SM00256">
    <property type="entry name" value="FBOX"/>
    <property type="match status" value="1"/>
</dbReference>
<dbReference type="CDD" id="cd22150">
    <property type="entry name" value="F-box_CeFBXA-like"/>
    <property type="match status" value="1"/>
</dbReference>